<evidence type="ECO:0000259" key="3">
    <source>
        <dbReference type="Pfam" id="PF00890"/>
    </source>
</evidence>
<dbReference type="InterPro" id="IPR003953">
    <property type="entry name" value="FAD-dep_OxRdtase_2_FAD-bd"/>
</dbReference>
<evidence type="ECO:0000259" key="4">
    <source>
        <dbReference type="Pfam" id="PF01494"/>
    </source>
</evidence>
<dbReference type="GO" id="GO:0071949">
    <property type="term" value="F:FAD binding"/>
    <property type="evidence" value="ECO:0007669"/>
    <property type="project" value="InterPro"/>
</dbReference>
<keyword evidence="2" id="KW-0560">Oxidoreductase</keyword>
<evidence type="ECO:0000256" key="2">
    <source>
        <dbReference type="ARBA" id="ARBA00023002"/>
    </source>
</evidence>
<dbReference type="GO" id="GO:0016491">
    <property type="term" value="F:oxidoreductase activity"/>
    <property type="evidence" value="ECO:0007669"/>
    <property type="project" value="UniProtKB-KW"/>
</dbReference>
<dbReference type="InterPro" id="IPR036188">
    <property type="entry name" value="FAD/NAD-bd_sf"/>
</dbReference>
<dbReference type="RefSeq" id="WP_229689846.1">
    <property type="nucleotide sequence ID" value="NZ_BMMN01000011.1"/>
</dbReference>
<sequence length="378" mass="39733">MIDVLVAGGGPAGLATAINAALAGMEAVVVEPRPGPVDKACGEGLMPTGAAALADLGVAVPDGRPFCGIRYVDGPHRVQAEFRDGPGLGVRRTALHTALALRARDLGVRVVPGRVDAVHAAGEGVRAHVTGGPDLSAPELCTPELGRPELGGSALSGPELSGPELCGREIDARWLVAADGLHSPIRARLGLDLPSGGPRRYGLRRHYRIAPWTDFVEVHWAPGGEAYVTPVGDDLVGVAVLSSERRTYDEHLARFPDLLARLDGPPATPVRGAGPLRQRVRRRVAGRILLVGDAAGYVDALTGEGISLALLSARALVGCLRAGRPEEYENAWRRLSWRSRLLTAALVRARRHPPAARMIVPAARRLPAVFGAAVRSLA</sequence>
<dbReference type="PANTHER" id="PTHR42685">
    <property type="entry name" value="GERANYLGERANYL DIPHOSPHATE REDUCTASE"/>
    <property type="match status" value="1"/>
</dbReference>
<organism evidence="5 6">
    <name type="scientific">Microbispora bryophytorum</name>
    <dbReference type="NCBI Taxonomy" id="1460882"/>
    <lineage>
        <taxon>Bacteria</taxon>
        <taxon>Bacillati</taxon>
        <taxon>Actinomycetota</taxon>
        <taxon>Actinomycetes</taxon>
        <taxon>Streptosporangiales</taxon>
        <taxon>Streptosporangiaceae</taxon>
        <taxon>Microbispora</taxon>
    </lineage>
</organism>
<protein>
    <submittedName>
        <fullName evidence="5">Oxidoreductase</fullName>
    </submittedName>
</protein>
<feature type="domain" description="FAD-binding" evidence="4">
    <location>
        <begin position="168"/>
        <end position="317"/>
    </location>
</feature>
<dbReference type="Pfam" id="PF01494">
    <property type="entry name" value="FAD_binding_3"/>
    <property type="match status" value="1"/>
</dbReference>
<evidence type="ECO:0000256" key="1">
    <source>
        <dbReference type="ARBA" id="ARBA00022630"/>
    </source>
</evidence>
<reference evidence="5" key="2">
    <citation type="submission" date="2020-09" db="EMBL/GenBank/DDBJ databases">
        <authorList>
            <person name="Sun Q."/>
            <person name="Zhou Y."/>
        </authorList>
    </citation>
    <scope>NUCLEOTIDE SEQUENCE</scope>
    <source>
        <strain evidence="5">CGMCC 4.7138</strain>
    </source>
</reference>
<comment type="caution">
    <text evidence="5">The sequence shown here is derived from an EMBL/GenBank/DDBJ whole genome shotgun (WGS) entry which is preliminary data.</text>
</comment>
<dbReference type="SUPFAM" id="SSF51905">
    <property type="entry name" value="FAD/NAD(P)-binding domain"/>
    <property type="match status" value="1"/>
</dbReference>
<dbReference type="Gene3D" id="3.50.50.60">
    <property type="entry name" value="FAD/NAD(P)-binding domain"/>
    <property type="match status" value="2"/>
</dbReference>
<feature type="domain" description="FAD-dependent oxidoreductase 2 FAD-binding" evidence="3">
    <location>
        <begin position="3"/>
        <end position="33"/>
    </location>
</feature>
<dbReference type="PRINTS" id="PR00420">
    <property type="entry name" value="RNGMNOXGNASE"/>
</dbReference>
<evidence type="ECO:0000313" key="6">
    <source>
        <dbReference type="Proteomes" id="UP000653480"/>
    </source>
</evidence>
<dbReference type="Proteomes" id="UP000653480">
    <property type="component" value="Unassembled WGS sequence"/>
</dbReference>
<dbReference type="PANTHER" id="PTHR42685:SF19">
    <property type="entry name" value="POSSIBLE OXIDOREDUCTASE"/>
    <property type="match status" value="1"/>
</dbReference>
<evidence type="ECO:0000313" key="5">
    <source>
        <dbReference type="EMBL" id="GGO23382.1"/>
    </source>
</evidence>
<dbReference type="InterPro" id="IPR050407">
    <property type="entry name" value="Geranylgeranyl_reductase"/>
</dbReference>
<name>A0A8H9LD81_9ACTN</name>
<dbReference type="InterPro" id="IPR002938">
    <property type="entry name" value="FAD-bd"/>
</dbReference>
<dbReference type="EMBL" id="BMMN01000011">
    <property type="protein sequence ID" value="GGO23382.1"/>
    <property type="molecule type" value="Genomic_DNA"/>
</dbReference>
<keyword evidence="6" id="KW-1185">Reference proteome</keyword>
<dbReference type="AlphaFoldDB" id="A0A8H9LD81"/>
<proteinExistence type="predicted"/>
<reference evidence="5" key="1">
    <citation type="journal article" date="2014" name="Int. J. Syst. Evol. Microbiol.">
        <title>Complete genome sequence of Corynebacterium casei LMG S-19264T (=DSM 44701T), isolated from a smear-ripened cheese.</title>
        <authorList>
            <consortium name="US DOE Joint Genome Institute (JGI-PGF)"/>
            <person name="Walter F."/>
            <person name="Albersmeier A."/>
            <person name="Kalinowski J."/>
            <person name="Ruckert C."/>
        </authorList>
    </citation>
    <scope>NUCLEOTIDE SEQUENCE</scope>
    <source>
        <strain evidence="5">CGMCC 4.7138</strain>
    </source>
</reference>
<gene>
    <name evidence="5" type="ORF">GCM10011574_52650</name>
</gene>
<accession>A0A8H9LD81</accession>
<dbReference type="Pfam" id="PF00890">
    <property type="entry name" value="FAD_binding_2"/>
    <property type="match status" value="1"/>
</dbReference>
<keyword evidence="1" id="KW-0285">Flavoprotein</keyword>